<keyword evidence="1" id="KW-1133">Transmembrane helix</keyword>
<keyword evidence="1" id="KW-0812">Transmembrane</keyword>
<protein>
    <submittedName>
        <fullName evidence="3">Phosphatidylglycerophosphatase A</fullName>
    </submittedName>
</protein>
<dbReference type="RefSeq" id="WP_185677327.1">
    <property type="nucleotide sequence ID" value="NZ_JACHVB010000064.1"/>
</dbReference>
<dbReference type="PANTHER" id="PTHR36305:SF1">
    <property type="entry name" value="PHOSPHATIDYLGLYCEROPHOSPHATASE A"/>
    <property type="match status" value="1"/>
</dbReference>
<evidence type="ECO:0000313" key="4">
    <source>
        <dbReference type="Proteomes" id="UP000546464"/>
    </source>
</evidence>
<dbReference type="AlphaFoldDB" id="A0A842HJX2"/>
<feature type="transmembrane region" description="Helical" evidence="1">
    <location>
        <begin position="52"/>
        <end position="75"/>
    </location>
</feature>
<dbReference type="SUPFAM" id="SSF101307">
    <property type="entry name" value="YutG-like"/>
    <property type="match status" value="1"/>
</dbReference>
<feature type="transmembrane region" description="Helical" evidence="1">
    <location>
        <begin position="156"/>
        <end position="177"/>
    </location>
</feature>
<dbReference type="CDD" id="cd06971">
    <property type="entry name" value="PgpA"/>
    <property type="match status" value="1"/>
</dbReference>
<dbReference type="InterPro" id="IPR026037">
    <property type="entry name" value="PgpA"/>
</dbReference>
<comment type="caution">
    <text evidence="3">The sequence shown here is derived from an EMBL/GenBank/DDBJ whole genome shotgun (WGS) entry which is preliminary data.</text>
</comment>
<feature type="transmembrane region" description="Helical" evidence="1">
    <location>
        <begin position="96"/>
        <end position="128"/>
    </location>
</feature>
<dbReference type="GO" id="GO:0008962">
    <property type="term" value="F:phosphatidylglycerophosphatase activity"/>
    <property type="evidence" value="ECO:0007669"/>
    <property type="project" value="InterPro"/>
</dbReference>
<dbReference type="InterPro" id="IPR036681">
    <property type="entry name" value="PgpA-like_sf"/>
</dbReference>
<sequence length="178" mass="18854">MSEGAWKDYCPWVKLLPTSVVVNVATLGPLGTRFKAPGTIGSVAGVVGYTLLFHYAGPLAYLILLALFIYAAIGFCGEAEVRMRKRDPGEVILDEFVAIPVCFIGLQGVIAGLGGWAWTLLLAGFALFRLFDITKPFGISKLQDLPGGYGVVADDIAAAIVTCVLLHIGVIFLLPLAG</sequence>
<evidence type="ECO:0000313" key="3">
    <source>
        <dbReference type="EMBL" id="MBC2596420.1"/>
    </source>
</evidence>
<dbReference type="PANTHER" id="PTHR36305">
    <property type="entry name" value="PHOSPHATIDYLGLYCEROPHOSPHATASE A"/>
    <property type="match status" value="1"/>
</dbReference>
<dbReference type="Pfam" id="PF04608">
    <property type="entry name" value="PgpA"/>
    <property type="match status" value="1"/>
</dbReference>
<feature type="transmembrane region" description="Helical" evidence="1">
    <location>
        <begin position="12"/>
        <end position="32"/>
    </location>
</feature>
<reference evidence="3 4" key="1">
    <citation type="submission" date="2020-07" db="EMBL/GenBank/DDBJ databases">
        <authorList>
            <person name="Feng X."/>
        </authorList>
    </citation>
    <scope>NUCLEOTIDE SEQUENCE [LARGE SCALE GENOMIC DNA]</scope>
    <source>
        <strain evidence="3 4">JCM31066</strain>
    </source>
</reference>
<proteinExistence type="predicted"/>
<dbReference type="GO" id="GO:0006629">
    <property type="term" value="P:lipid metabolic process"/>
    <property type="evidence" value="ECO:0007669"/>
    <property type="project" value="InterPro"/>
</dbReference>
<gene>
    <name evidence="3" type="ORF">H5P28_19295</name>
</gene>
<evidence type="ECO:0000256" key="1">
    <source>
        <dbReference type="SAM" id="Phobius"/>
    </source>
</evidence>
<evidence type="ECO:0000259" key="2">
    <source>
        <dbReference type="Pfam" id="PF04608"/>
    </source>
</evidence>
<keyword evidence="4" id="KW-1185">Reference proteome</keyword>
<dbReference type="EMBL" id="JACHVB010000064">
    <property type="protein sequence ID" value="MBC2596420.1"/>
    <property type="molecule type" value="Genomic_DNA"/>
</dbReference>
<organism evidence="3 4">
    <name type="scientific">Ruficoccus amylovorans</name>
    <dbReference type="NCBI Taxonomy" id="1804625"/>
    <lineage>
        <taxon>Bacteria</taxon>
        <taxon>Pseudomonadati</taxon>
        <taxon>Verrucomicrobiota</taxon>
        <taxon>Opitutia</taxon>
        <taxon>Puniceicoccales</taxon>
        <taxon>Cerasicoccaceae</taxon>
        <taxon>Ruficoccus</taxon>
    </lineage>
</organism>
<feature type="domain" description="YutG/PgpA" evidence="2">
    <location>
        <begin position="24"/>
        <end position="168"/>
    </location>
</feature>
<keyword evidence="1" id="KW-0472">Membrane</keyword>
<dbReference type="InterPro" id="IPR007686">
    <property type="entry name" value="YutG/PgpA"/>
</dbReference>
<name>A0A842HJX2_9BACT</name>
<accession>A0A842HJX2</accession>
<dbReference type="Proteomes" id="UP000546464">
    <property type="component" value="Unassembled WGS sequence"/>
</dbReference>
<dbReference type="PIRSF" id="PIRSF006162">
    <property type="entry name" value="PgpA"/>
    <property type="match status" value="1"/>
</dbReference>